<proteinExistence type="predicted"/>
<dbReference type="AlphaFoldDB" id="A0A1S2P2Q4"/>
<accession>A0A1S2P2Q4</accession>
<evidence type="ECO:0000313" key="2">
    <source>
        <dbReference type="EMBL" id="OIJ87846.1"/>
    </source>
</evidence>
<name>A0A1S2P2Q4_9ACTN</name>
<reference evidence="2 3" key="1">
    <citation type="submission" date="2016-10" db="EMBL/GenBank/DDBJ databases">
        <title>Genome sequence of Streptomyces sp. MUSC 93.</title>
        <authorList>
            <person name="Lee L.-H."/>
            <person name="Ser H.-L."/>
            <person name="Law J.W.-F."/>
        </authorList>
    </citation>
    <scope>NUCLEOTIDE SEQUENCE [LARGE SCALE GENOMIC DNA]</scope>
    <source>
        <strain evidence="2 3">MUSC 93</strain>
    </source>
</reference>
<feature type="compositionally biased region" description="Basic and acidic residues" evidence="1">
    <location>
        <begin position="1"/>
        <end position="25"/>
    </location>
</feature>
<organism evidence="2 3">
    <name type="scientific">Streptomyces colonosanans</name>
    <dbReference type="NCBI Taxonomy" id="1428652"/>
    <lineage>
        <taxon>Bacteria</taxon>
        <taxon>Bacillati</taxon>
        <taxon>Actinomycetota</taxon>
        <taxon>Actinomycetes</taxon>
        <taxon>Kitasatosporales</taxon>
        <taxon>Streptomycetaceae</taxon>
        <taxon>Streptomyces</taxon>
    </lineage>
</organism>
<evidence type="ECO:0000256" key="1">
    <source>
        <dbReference type="SAM" id="MobiDB-lite"/>
    </source>
</evidence>
<dbReference type="EMBL" id="MLYP01000062">
    <property type="protein sequence ID" value="OIJ87846.1"/>
    <property type="molecule type" value="Genomic_DNA"/>
</dbReference>
<comment type="caution">
    <text evidence="2">The sequence shown here is derived from an EMBL/GenBank/DDBJ whole genome shotgun (WGS) entry which is preliminary data.</text>
</comment>
<keyword evidence="3" id="KW-1185">Reference proteome</keyword>
<sequence>MGSREHTPKEPRVTTQPDHGHELIPRPEQTPEAVRVALARVAPHRLSDMERHKEQAIAAAIADGKIGHLQHWLTYWRAQVEIERRPDLSARYRAALTAVHGTNSKDDPAFRSGMNDLAAVEAEARRAVSA</sequence>
<protein>
    <submittedName>
        <fullName evidence="2">Uncharacterized protein</fullName>
    </submittedName>
</protein>
<dbReference type="STRING" id="1428652.BIV24_24085"/>
<feature type="region of interest" description="Disordered" evidence="1">
    <location>
        <begin position="1"/>
        <end position="32"/>
    </location>
</feature>
<dbReference type="Proteomes" id="UP000179935">
    <property type="component" value="Unassembled WGS sequence"/>
</dbReference>
<evidence type="ECO:0000313" key="3">
    <source>
        <dbReference type="Proteomes" id="UP000179935"/>
    </source>
</evidence>
<gene>
    <name evidence="2" type="ORF">BIV24_24085</name>
</gene>